<evidence type="ECO:0000313" key="3">
    <source>
        <dbReference type="Proteomes" id="UP000031668"/>
    </source>
</evidence>
<evidence type="ECO:0000256" key="1">
    <source>
        <dbReference type="SAM" id="SignalP"/>
    </source>
</evidence>
<feature type="signal peptide" evidence="1">
    <location>
        <begin position="1"/>
        <end position="21"/>
    </location>
</feature>
<keyword evidence="1" id="KW-0732">Signal</keyword>
<dbReference type="AlphaFoldDB" id="A0A0C2MHX8"/>
<reference evidence="2 3" key="1">
    <citation type="journal article" date="2014" name="Genome Biol. Evol.">
        <title>The genome of the myxosporean Thelohanellus kitauei shows adaptations to nutrient acquisition within its fish host.</title>
        <authorList>
            <person name="Yang Y."/>
            <person name="Xiong J."/>
            <person name="Zhou Z."/>
            <person name="Huo F."/>
            <person name="Miao W."/>
            <person name="Ran C."/>
            <person name="Liu Y."/>
            <person name="Zhang J."/>
            <person name="Feng J."/>
            <person name="Wang M."/>
            <person name="Wang M."/>
            <person name="Wang L."/>
            <person name="Yao B."/>
        </authorList>
    </citation>
    <scope>NUCLEOTIDE SEQUENCE [LARGE SCALE GENOMIC DNA]</scope>
    <source>
        <strain evidence="2">Wuqing</strain>
    </source>
</reference>
<protein>
    <submittedName>
        <fullName evidence="2">Uncharacterized protein</fullName>
    </submittedName>
</protein>
<comment type="caution">
    <text evidence="2">The sequence shown here is derived from an EMBL/GenBank/DDBJ whole genome shotgun (WGS) entry which is preliminary data.</text>
</comment>
<sequence>MMRNIFIIVISLYICMNNTTTLVFKVDGWKVTVNFFGEFNATYNSTDEPRYDHYYFPTEKMIWENVTVGYFDIIVLGHYYKYNRSEDEDVAKDSLEIKLTYNYDPKWEVFEIPKYDLRYSSDDSAKKMIYGGSYLYVKIPTEPLFFEDINTDFFIEADSVTTSIDIYIANITAEFIGKKQLDS</sequence>
<dbReference type="Proteomes" id="UP000031668">
    <property type="component" value="Unassembled WGS sequence"/>
</dbReference>
<name>A0A0C2MHX8_THEKT</name>
<evidence type="ECO:0000313" key="2">
    <source>
        <dbReference type="EMBL" id="KII66701.1"/>
    </source>
</evidence>
<accession>A0A0C2MHX8</accession>
<keyword evidence="3" id="KW-1185">Reference proteome</keyword>
<gene>
    <name evidence="2" type="ORF">RF11_04858</name>
</gene>
<feature type="chain" id="PRO_5002152122" evidence="1">
    <location>
        <begin position="22"/>
        <end position="183"/>
    </location>
</feature>
<organism evidence="2 3">
    <name type="scientific">Thelohanellus kitauei</name>
    <name type="common">Myxosporean</name>
    <dbReference type="NCBI Taxonomy" id="669202"/>
    <lineage>
        <taxon>Eukaryota</taxon>
        <taxon>Metazoa</taxon>
        <taxon>Cnidaria</taxon>
        <taxon>Myxozoa</taxon>
        <taxon>Myxosporea</taxon>
        <taxon>Bivalvulida</taxon>
        <taxon>Platysporina</taxon>
        <taxon>Myxobolidae</taxon>
        <taxon>Thelohanellus</taxon>
    </lineage>
</organism>
<dbReference type="EMBL" id="JWZT01003483">
    <property type="protein sequence ID" value="KII66701.1"/>
    <property type="molecule type" value="Genomic_DNA"/>
</dbReference>
<proteinExistence type="predicted"/>